<evidence type="ECO:0000313" key="2">
    <source>
        <dbReference type="Proteomes" id="UP000271624"/>
    </source>
</evidence>
<protein>
    <submittedName>
        <fullName evidence="1">Glycosyl transferase</fullName>
    </submittedName>
</protein>
<dbReference type="OrthoDB" id="8432722at2"/>
<dbReference type="GO" id="GO:0016740">
    <property type="term" value="F:transferase activity"/>
    <property type="evidence" value="ECO:0007669"/>
    <property type="project" value="UniProtKB-KW"/>
</dbReference>
<dbReference type="EMBL" id="RSCL01000008">
    <property type="protein sequence ID" value="RUT05571.1"/>
    <property type="molecule type" value="Genomic_DNA"/>
</dbReference>
<sequence length="383" mass="43532">MSILFLTTIIPRQQKMGSEVASQCFIDALKQKGHEVTVVGYMRQDDVFEPNSQEIVISKRYIETKKAKLYPIFWFIISLFKGIPYSAAKYYSSAYVKTIKSLVSSNQYDAIIIEHSQLGWLAPFIKNKDKLIFIAHNIEHEIYHYHFQKSSNLISKLIYKREARLIKRIEDKLVTGVRQVWALTEHDAKYFRGVKGAMGVKVFPLSPGSGKLPDKPINKKFDIGLIGSWLWKPNQEALHWFLQNVYPQLPNNLSIHVAGKGADWLIKEYPNIHYRGIVPNAQEFMAQAKVVAVPTLSGGGIQIKTLDAIASGSLLVATPVAMRGIPQPPLTVKVAKTSEEFTKLLVKATASSHHQETFHNAKNWYCLRRNKFFNEIDYAIKAI</sequence>
<keyword evidence="2" id="KW-1185">Reference proteome</keyword>
<keyword evidence="1" id="KW-0808">Transferase</keyword>
<evidence type="ECO:0000313" key="1">
    <source>
        <dbReference type="EMBL" id="RUT05571.1"/>
    </source>
</evidence>
<gene>
    <name evidence="1" type="ORF">DSM106972_035780</name>
</gene>
<dbReference type="AlphaFoldDB" id="A0A3S1J0H8"/>
<dbReference type="SUPFAM" id="SSF53756">
    <property type="entry name" value="UDP-Glycosyltransferase/glycogen phosphorylase"/>
    <property type="match status" value="1"/>
</dbReference>
<reference evidence="1" key="1">
    <citation type="submission" date="2018-12" db="EMBL/GenBank/DDBJ databases">
        <authorList>
            <person name="Will S."/>
            <person name="Neumann-Schaal M."/>
            <person name="Henke P."/>
        </authorList>
    </citation>
    <scope>NUCLEOTIDE SEQUENCE</scope>
    <source>
        <strain evidence="1">PCC 7102</strain>
    </source>
</reference>
<name>A0A3S1J0H8_9CYAN</name>
<dbReference type="Gene3D" id="3.40.50.2000">
    <property type="entry name" value="Glycogen Phosphorylase B"/>
    <property type="match status" value="2"/>
</dbReference>
<comment type="caution">
    <text evidence="1">The sequence shown here is derived from an EMBL/GenBank/DDBJ whole genome shotgun (WGS) entry which is preliminary data.</text>
</comment>
<accession>A0A3S1J0H8</accession>
<proteinExistence type="predicted"/>
<organism evidence="1 2">
    <name type="scientific">Dulcicalothrix desertica PCC 7102</name>
    <dbReference type="NCBI Taxonomy" id="232991"/>
    <lineage>
        <taxon>Bacteria</taxon>
        <taxon>Bacillati</taxon>
        <taxon>Cyanobacteriota</taxon>
        <taxon>Cyanophyceae</taxon>
        <taxon>Nostocales</taxon>
        <taxon>Calotrichaceae</taxon>
        <taxon>Dulcicalothrix</taxon>
    </lineage>
</organism>
<dbReference type="Proteomes" id="UP000271624">
    <property type="component" value="Unassembled WGS sequence"/>
</dbReference>
<reference evidence="1" key="2">
    <citation type="journal article" date="2019" name="Genome Biol. Evol.">
        <title>Day and night: Metabolic profiles and evolutionary relationships of six axenic non-marine cyanobacteria.</title>
        <authorList>
            <person name="Will S.E."/>
            <person name="Henke P."/>
            <person name="Boedeker C."/>
            <person name="Huang S."/>
            <person name="Brinkmann H."/>
            <person name="Rohde M."/>
            <person name="Jarek M."/>
            <person name="Friedl T."/>
            <person name="Seufert S."/>
            <person name="Schumacher M."/>
            <person name="Overmann J."/>
            <person name="Neumann-Schaal M."/>
            <person name="Petersen J."/>
        </authorList>
    </citation>
    <scope>NUCLEOTIDE SEQUENCE [LARGE SCALE GENOMIC DNA]</scope>
    <source>
        <strain evidence="1">PCC 7102</strain>
    </source>
</reference>
<dbReference type="Pfam" id="PF13692">
    <property type="entry name" value="Glyco_trans_1_4"/>
    <property type="match status" value="1"/>
</dbReference>
<dbReference type="RefSeq" id="WP_127082038.1">
    <property type="nucleotide sequence ID" value="NZ_RSCL01000008.1"/>
</dbReference>